<evidence type="ECO:0000313" key="2">
    <source>
        <dbReference type="Proteomes" id="UP000262004"/>
    </source>
</evidence>
<protein>
    <recommendedName>
        <fullName evidence="3">DUF192 domain-containing protein</fullName>
    </recommendedName>
</protein>
<sequence>MVFGWGFAARARRAGWVVCFAVLGWLSGWSGTVIADPPLPRVTLRAGLYQITAELAATQRAREQGLMFRTVLPPNHGMLFRFPFPDRHCMWMKNTPLPLAVAFLDDAGRIVNIAEMAPHTLTPHCAAQPVRWALEMPGGWFRERGIVVGMRIHGLDAIDK</sequence>
<dbReference type="OrthoDB" id="5294123at2"/>
<dbReference type="Pfam" id="PF02643">
    <property type="entry name" value="DUF192"/>
    <property type="match status" value="1"/>
</dbReference>
<proteinExistence type="predicted"/>
<dbReference type="RefSeq" id="WP_119335597.1">
    <property type="nucleotide sequence ID" value="NZ_AP018558.1"/>
</dbReference>
<dbReference type="Gene3D" id="2.60.120.1140">
    <property type="entry name" value="Protein of unknown function DUF192"/>
    <property type="match status" value="1"/>
</dbReference>
<dbReference type="InterPro" id="IPR003795">
    <property type="entry name" value="DUF192"/>
</dbReference>
<keyword evidence="2" id="KW-1185">Reference proteome</keyword>
<name>A0A2Z6DZI9_HYDTE</name>
<evidence type="ECO:0000313" key="1">
    <source>
        <dbReference type="EMBL" id="BBD77903.1"/>
    </source>
</evidence>
<dbReference type="KEGG" id="htl:HPTL_1643"/>
<evidence type="ECO:0008006" key="3">
    <source>
        <dbReference type="Google" id="ProtNLM"/>
    </source>
</evidence>
<dbReference type="PANTHER" id="PTHR37953:SF1">
    <property type="entry name" value="UPF0127 PROTEIN MJ1496"/>
    <property type="match status" value="1"/>
</dbReference>
<reference evidence="1 2" key="1">
    <citation type="submission" date="2018-04" db="EMBL/GenBank/DDBJ databases">
        <title>Complete genome sequence of Hydrogenophilus thermoluteolus TH-1.</title>
        <authorList>
            <person name="Arai H."/>
        </authorList>
    </citation>
    <scope>NUCLEOTIDE SEQUENCE [LARGE SCALE GENOMIC DNA]</scope>
    <source>
        <strain evidence="1 2">TH-1</strain>
    </source>
</reference>
<gene>
    <name evidence="1" type="ORF">HPTL_1643</name>
</gene>
<dbReference type="PANTHER" id="PTHR37953">
    <property type="entry name" value="UPF0127 PROTEIN MJ1496"/>
    <property type="match status" value="1"/>
</dbReference>
<organism evidence="1 2">
    <name type="scientific">Hydrogenophilus thermoluteolus</name>
    <name type="common">Pseudomonas hydrogenothermophila</name>
    <dbReference type="NCBI Taxonomy" id="297"/>
    <lineage>
        <taxon>Bacteria</taxon>
        <taxon>Pseudomonadati</taxon>
        <taxon>Pseudomonadota</taxon>
        <taxon>Hydrogenophilia</taxon>
        <taxon>Hydrogenophilales</taxon>
        <taxon>Hydrogenophilaceae</taxon>
        <taxon>Hydrogenophilus</taxon>
    </lineage>
</organism>
<dbReference type="InterPro" id="IPR038695">
    <property type="entry name" value="Saro_0823-like_sf"/>
</dbReference>
<dbReference type="Proteomes" id="UP000262004">
    <property type="component" value="Chromosome"/>
</dbReference>
<accession>A0A2Z6DZI9</accession>
<dbReference type="EMBL" id="AP018558">
    <property type="protein sequence ID" value="BBD77903.1"/>
    <property type="molecule type" value="Genomic_DNA"/>
</dbReference>
<dbReference type="AlphaFoldDB" id="A0A2Z6DZI9"/>